<dbReference type="EMBL" id="SAEB01000012">
    <property type="protein sequence ID" value="RVD81145.1"/>
    <property type="molecule type" value="Genomic_DNA"/>
</dbReference>
<comment type="caution">
    <text evidence="2">The sequence shown here is derived from an EMBL/GenBank/DDBJ whole genome shotgun (WGS) entry which is preliminary data.</text>
</comment>
<evidence type="ECO:0000256" key="1">
    <source>
        <dbReference type="SAM" id="MobiDB-lite"/>
    </source>
</evidence>
<name>A0A436ZQH2_ARTFL</name>
<feature type="compositionally biased region" description="Acidic residues" evidence="1">
    <location>
        <begin position="231"/>
        <end position="243"/>
    </location>
</feature>
<accession>A0A436ZQH2</accession>
<dbReference type="VEuPathDB" id="FungiDB:DFL_009020"/>
<feature type="region of interest" description="Disordered" evidence="1">
    <location>
        <begin position="202"/>
        <end position="245"/>
    </location>
</feature>
<sequence length="267" mass="30545">MATAISLMTPSLHYLCSKLSDFSTSSKPLISYIRNPKTYAMSLQTLLKTIVPTKNQLCFHATLIRRHSQPFLFFLENYKGAPHFRHWKRFNPYRKNCLKVLLEVFENAIEEVERDEEVVAEYLRGGFGKCVFGVFGGCGGEVGEVVLRWSIEIRNRRLGRLILDSWTQETNAATGEPEGSGSCDIKDAIHLMAAVWEEESEKGYHHHSGVPEEAGANGGWSGGEGRSEHWEYEEEEEEEEEEFEAWRPFMGPPCLKRKDALHLVYRI</sequence>
<organism evidence="2 3">
    <name type="scientific">Arthrobotrys flagrans</name>
    <name type="common">Nematode-trapping fungus</name>
    <name type="synonym">Trichothecium flagrans</name>
    <dbReference type="NCBI Taxonomy" id="97331"/>
    <lineage>
        <taxon>Eukaryota</taxon>
        <taxon>Fungi</taxon>
        <taxon>Dikarya</taxon>
        <taxon>Ascomycota</taxon>
        <taxon>Pezizomycotina</taxon>
        <taxon>Orbiliomycetes</taxon>
        <taxon>Orbiliales</taxon>
        <taxon>Orbiliaceae</taxon>
        <taxon>Arthrobotrys</taxon>
    </lineage>
</organism>
<keyword evidence="3" id="KW-1185">Reference proteome</keyword>
<evidence type="ECO:0000313" key="3">
    <source>
        <dbReference type="Proteomes" id="UP000283090"/>
    </source>
</evidence>
<proteinExistence type="predicted"/>
<dbReference type="AlphaFoldDB" id="A0A436ZQH2"/>
<dbReference type="OrthoDB" id="5301471at2759"/>
<dbReference type="Proteomes" id="UP000283090">
    <property type="component" value="Unassembled WGS sequence"/>
</dbReference>
<dbReference type="GeneID" id="93591331"/>
<reference evidence="2 3" key="1">
    <citation type="submission" date="2019-01" db="EMBL/GenBank/DDBJ databases">
        <title>Intercellular communication is required for trap formation in the nematode-trapping fungus Duddingtonia flagrans.</title>
        <authorList>
            <person name="Youssar L."/>
            <person name="Wernet V."/>
            <person name="Hensel N."/>
            <person name="Hildebrandt H.-G."/>
            <person name="Fischer R."/>
        </authorList>
    </citation>
    <scope>NUCLEOTIDE SEQUENCE [LARGE SCALE GENOMIC DNA]</scope>
    <source>
        <strain evidence="2 3">CBS H-5679</strain>
    </source>
</reference>
<protein>
    <submittedName>
        <fullName evidence="2">Uncharacterized protein</fullName>
    </submittedName>
</protein>
<evidence type="ECO:0000313" key="2">
    <source>
        <dbReference type="EMBL" id="RVD81145.1"/>
    </source>
</evidence>
<gene>
    <name evidence="2" type="ORF">DFL_009020</name>
</gene>
<dbReference type="RefSeq" id="XP_067486689.1">
    <property type="nucleotide sequence ID" value="XM_067638842.1"/>
</dbReference>